<dbReference type="InterPro" id="IPR011990">
    <property type="entry name" value="TPR-like_helical_dom_sf"/>
</dbReference>
<accession>A0A9W4HLI6</accession>
<sequence length="485" mass="55058">MAKPPHSPIVRRITQSLFPPHPARIAPVQPSTLRHGGASSRPFHTTPIRSGVRRSPGLRRAESKNVPGGLVLPHTTGRGQRVDRDGFWWARLRFDLGLCLRQFDESANTLYEHTTKIKLMPPGVSFKTFKSVAEQLIRLSHAEYASHGSIKTISTDADAVYRIACCLLPLSIGPNLREWAMSACAKAKSRRALVDLVNKYIEIDTVDIHRNTEWIAMVKDLALIDEFPPAIMLYAKILTWRGENEAAAQLLQEKILPYIRPSPRRPDNFFYDLTVGNTIDSPLRLYGLAIAATKGIEDVSKVMERAALEFYEPIALTELAITKLELDDHDRYEELMTMGAASGYGRAAFYLANYYFRISQGEFLTRQEREEAVKVEPTGLAKILEPFTSWLDSIVNKPWSRMTYRELAKDWYAVAATTGNPTAELIYALMMREESRMEHSRELFDLIKKERLLAELPPKAIKALEQGWNNPEFEPEYPIKFMPLG</sequence>
<comment type="caution">
    <text evidence="2">The sequence shown here is derived from an EMBL/GenBank/DDBJ whole genome shotgun (WGS) entry which is preliminary data.</text>
</comment>
<organism evidence="2 3">
    <name type="scientific">Penicillium olsonii</name>
    <dbReference type="NCBI Taxonomy" id="99116"/>
    <lineage>
        <taxon>Eukaryota</taxon>
        <taxon>Fungi</taxon>
        <taxon>Dikarya</taxon>
        <taxon>Ascomycota</taxon>
        <taxon>Pezizomycotina</taxon>
        <taxon>Eurotiomycetes</taxon>
        <taxon>Eurotiomycetidae</taxon>
        <taxon>Eurotiales</taxon>
        <taxon>Aspergillaceae</taxon>
        <taxon>Penicillium</taxon>
    </lineage>
</organism>
<evidence type="ECO:0000256" key="1">
    <source>
        <dbReference type="SAM" id="MobiDB-lite"/>
    </source>
</evidence>
<evidence type="ECO:0000313" key="3">
    <source>
        <dbReference type="Proteomes" id="UP001153618"/>
    </source>
</evidence>
<dbReference type="OrthoDB" id="250175at2759"/>
<reference evidence="2" key="1">
    <citation type="submission" date="2021-07" db="EMBL/GenBank/DDBJ databases">
        <authorList>
            <person name="Branca A.L. A."/>
        </authorList>
    </citation>
    <scope>NUCLEOTIDE SEQUENCE</scope>
</reference>
<name>A0A9W4HLI6_PENOL</name>
<dbReference type="EMBL" id="CAJVOS010000016">
    <property type="protein sequence ID" value="CAG8054223.1"/>
    <property type="molecule type" value="Genomic_DNA"/>
</dbReference>
<protein>
    <submittedName>
        <fullName evidence="2">Uncharacterized protein</fullName>
    </submittedName>
</protein>
<dbReference type="Gene3D" id="1.25.40.10">
    <property type="entry name" value="Tetratricopeptide repeat domain"/>
    <property type="match status" value="1"/>
</dbReference>
<feature type="region of interest" description="Disordered" evidence="1">
    <location>
        <begin position="27"/>
        <end position="77"/>
    </location>
</feature>
<gene>
    <name evidence="2" type="ORF">POLS_LOCUS3354</name>
</gene>
<dbReference type="Proteomes" id="UP001153618">
    <property type="component" value="Unassembled WGS sequence"/>
</dbReference>
<keyword evidence="3" id="KW-1185">Reference proteome</keyword>
<proteinExistence type="predicted"/>
<evidence type="ECO:0000313" key="2">
    <source>
        <dbReference type="EMBL" id="CAG8054223.1"/>
    </source>
</evidence>
<dbReference type="AlphaFoldDB" id="A0A9W4HLI6"/>